<proteinExistence type="predicted"/>
<accession>A0A1X1RR43</accession>
<dbReference type="RefSeq" id="WP_062539057.1">
    <property type="nucleotide sequence ID" value="NZ_BBUN01000078.1"/>
</dbReference>
<dbReference type="Proteomes" id="UP000193907">
    <property type="component" value="Unassembled WGS sequence"/>
</dbReference>
<dbReference type="EMBL" id="PDKV01000019">
    <property type="protein sequence ID" value="PIB78093.1"/>
    <property type="molecule type" value="Genomic_DNA"/>
</dbReference>
<dbReference type="EMBL" id="LQOM01000027">
    <property type="protein sequence ID" value="ORV13477.1"/>
    <property type="molecule type" value="Genomic_DNA"/>
</dbReference>
<dbReference type="STRING" id="28045.AWB95_11645"/>
<evidence type="ECO:0000313" key="3">
    <source>
        <dbReference type="Proteomes" id="UP000193907"/>
    </source>
</evidence>
<dbReference type="Proteomes" id="UP000230971">
    <property type="component" value="Unassembled WGS sequence"/>
</dbReference>
<dbReference type="AlphaFoldDB" id="A0A1X1RR43"/>
<keyword evidence="3" id="KW-1185">Reference proteome</keyword>
<evidence type="ECO:0000313" key="1">
    <source>
        <dbReference type="EMBL" id="ORV13477.1"/>
    </source>
</evidence>
<sequence length="78" mass="8910">MKAKEFDERFDAGEDMAAALDKTRARRPGEEHRRVNADLPAWMIAELDREATRLGVTRQSLIKVWIAERLDHGDHPAA</sequence>
<name>A0A1X1RR43_MYCCE</name>
<gene>
    <name evidence="1" type="ORF">AWB95_11645</name>
    <name evidence="2" type="ORF">CQY23_15230</name>
</gene>
<dbReference type="NCBIfam" id="NF047399">
    <property type="entry name" value="BrnA_antitoxin_add"/>
    <property type="match status" value="1"/>
</dbReference>
<dbReference type="OrthoDB" id="9798485at2"/>
<comment type="caution">
    <text evidence="1">The sequence shown here is derived from an EMBL/GenBank/DDBJ whole genome shotgun (WGS) entry which is preliminary data.</text>
</comment>
<evidence type="ECO:0000313" key="4">
    <source>
        <dbReference type="Proteomes" id="UP000230971"/>
    </source>
</evidence>
<organism evidence="1 3">
    <name type="scientific">Mycobacterium celatum</name>
    <dbReference type="NCBI Taxonomy" id="28045"/>
    <lineage>
        <taxon>Bacteria</taxon>
        <taxon>Bacillati</taxon>
        <taxon>Actinomycetota</taxon>
        <taxon>Actinomycetes</taxon>
        <taxon>Mycobacteriales</taxon>
        <taxon>Mycobacteriaceae</taxon>
        <taxon>Mycobacterium</taxon>
    </lineage>
</organism>
<reference evidence="2 4" key="2">
    <citation type="journal article" date="2017" name="Infect. Genet. Evol.">
        <title>The new phylogeny of the genus Mycobacterium: The old and the news.</title>
        <authorList>
            <person name="Tortoli E."/>
            <person name="Fedrizzi T."/>
            <person name="Meehan C.J."/>
            <person name="Trovato A."/>
            <person name="Grottola A."/>
            <person name="Giacobazzi E."/>
            <person name="Serpini G.F."/>
            <person name="Tagliazucchi S."/>
            <person name="Fabio A."/>
            <person name="Bettua C."/>
            <person name="Bertorelli R."/>
            <person name="Frascaro F."/>
            <person name="De Sanctis V."/>
            <person name="Pecorari M."/>
            <person name="Jousson O."/>
            <person name="Segata N."/>
            <person name="Cirillo D.M."/>
        </authorList>
    </citation>
    <scope>NUCLEOTIDE SEQUENCE [LARGE SCALE GENOMIC DNA]</scope>
    <source>
        <strain evidence="2 4">NCTC 12882</strain>
    </source>
</reference>
<evidence type="ECO:0000313" key="2">
    <source>
        <dbReference type="EMBL" id="PIB78093.1"/>
    </source>
</evidence>
<protein>
    <submittedName>
        <fullName evidence="1">CopG family transcriptional regulator</fullName>
    </submittedName>
</protein>
<reference evidence="1 3" key="1">
    <citation type="submission" date="2016-01" db="EMBL/GenBank/DDBJ databases">
        <title>The new phylogeny of the genus Mycobacterium.</title>
        <authorList>
            <person name="Tarcisio F."/>
            <person name="Conor M."/>
            <person name="Antonella G."/>
            <person name="Elisabetta G."/>
            <person name="Giulia F.S."/>
            <person name="Sara T."/>
            <person name="Anna F."/>
            <person name="Clotilde B."/>
            <person name="Roberto B."/>
            <person name="Veronica D.S."/>
            <person name="Fabio R."/>
            <person name="Monica P."/>
            <person name="Olivier J."/>
            <person name="Enrico T."/>
            <person name="Nicola S."/>
        </authorList>
    </citation>
    <scope>NUCLEOTIDE SEQUENCE [LARGE SCALE GENOMIC DNA]</scope>
    <source>
        <strain evidence="1 3">DSM 44243</strain>
    </source>
</reference>